<accession>A0A6A6SKX3</accession>
<dbReference type="SUPFAM" id="SSF47616">
    <property type="entry name" value="GST C-terminal domain-like"/>
    <property type="match status" value="1"/>
</dbReference>
<dbReference type="PANTHER" id="PTHR44051">
    <property type="entry name" value="GLUTATHIONE S-TRANSFERASE-RELATED"/>
    <property type="match status" value="1"/>
</dbReference>
<dbReference type="GO" id="GO:0016740">
    <property type="term" value="F:transferase activity"/>
    <property type="evidence" value="ECO:0007669"/>
    <property type="project" value="UniProtKB-KW"/>
</dbReference>
<feature type="domain" description="GST N-terminal" evidence="2">
    <location>
        <begin position="5"/>
        <end position="91"/>
    </location>
</feature>
<dbReference type="InterPro" id="IPR040079">
    <property type="entry name" value="Glutathione_S-Trfase"/>
</dbReference>
<dbReference type="AlphaFoldDB" id="A0A6A6SKX3"/>
<evidence type="ECO:0000313" key="5">
    <source>
        <dbReference type="Proteomes" id="UP000799324"/>
    </source>
</evidence>
<dbReference type="PANTHER" id="PTHR44051:SF9">
    <property type="entry name" value="GLUTATHIONE S-TRANSFERASE 1"/>
    <property type="match status" value="1"/>
</dbReference>
<keyword evidence="5" id="KW-1185">Reference proteome</keyword>
<dbReference type="InterPro" id="IPR036249">
    <property type="entry name" value="Thioredoxin-like_sf"/>
</dbReference>
<gene>
    <name evidence="4" type="ORF">K491DRAFT_699201</name>
</gene>
<evidence type="ECO:0000259" key="2">
    <source>
        <dbReference type="PROSITE" id="PS50404"/>
    </source>
</evidence>
<dbReference type="CDD" id="cd03046">
    <property type="entry name" value="GST_N_GTT1_like"/>
    <property type="match status" value="1"/>
</dbReference>
<dbReference type="InterPro" id="IPR004045">
    <property type="entry name" value="Glutathione_S-Trfase_N"/>
</dbReference>
<dbReference type="Gene3D" id="1.20.1050.10">
    <property type="match status" value="1"/>
</dbReference>
<dbReference type="SUPFAM" id="SSF52833">
    <property type="entry name" value="Thioredoxin-like"/>
    <property type="match status" value="1"/>
</dbReference>
<dbReference type="OrthoDB" id="2309723at2759"/>
<evidence type="ECO:0000256" key="1">
    <source>
        <dbReference type="ARBA" id="ARBA00007409"/>
    </source>
</evidence>
<evidence type="ECO:0000313" key="4">
    <source>
        <dbReference type="EMBL" id="KAF2648062.1"/>
    </source>
</evidence>
<sequence length="238" mass="26796">MATPSPNLTVHHLQVGQGERIPWLLEELSLPYTLKLYSRSPFLSPPDLAAKHPMGASPLLEDFTSNPSSPLLLAESGAIAEYIIHKYGSGRLALPPSHESYADFLYWFHFSNASLQPTTFRRFTARSVAANLEDPRVKMSEERVERVLKHMDERLSQNTWLAGSEFTAADVMTLFTLTTMRKFDAIDLSGYEGILGWMKRCTERPAYQTAMEKCDPELLKERESLISATGPGKFVPKM</sequence>
<dbReference type="SFLD" id="SFLDS00019">
    <property type="entry name" value="Glutathione_Transferase_(cytos"/>
    <property type="match status" value="1"/>
</dbReference>
<proteinExistence type="inferred from homology"/>
<dbReference type="SFLD" id="SFLDG00358">
    <property type="entry name" value="Main_(cytGST)"/>
    <property type="match status" value="1"/>
</dbReference>
<dbReference type="Gene3D" id="3.40.30.10">
    <property type="entry name" value="Glutaredoxin"/>
    <property type="match status" value="1"/>
</dbReference>
<evidence type="ECO:0000259" key="3">
    <source>
        <dbReference type="PROSITE" id="PS50405"/>
    </source>
</evidence>
<dbReference type="EMBL" id="MU004560">
    <property type="protein sequence ID" value="KAF2648062.1"/>
    <property type="molecule type" value="Genomic_DNA"/>
</dbReference>
<dbReference type="InterPro" id="IPR036282">
    <property type="entry name" value="Glutathione-S-Trfase_C_sf"/>
</dbReference>
<reference evidence="4" key="1">
    <citation type="journal article" date="2020" name="Stud. Mycol.">
        <title>101 Dothideomycetes genomes: a test case for predicting lifestyles and emergence of pathogens.</title>
        <authorList>
            <person name="Haridas S."/>
            <person name="Albert R."/>
            <person name="Binder M."/>
            <person name="Bloem J."/>
            <person name="Labutti K."/>
            <person name="Salamov A."/>
            <person name="Andreopoulos B."/>
            <person name="Baker S."/>
            <person name="Barry K."/>
            <person name="Bills G."/>
            <person name="Bluhm B."/>
            <person name="Cannon C."/>
            <person name="Castanera R."/>
            <person name="Culley D."/>
            <person name="Daum C."/>
            <person name="Ezra D."/>
            <person name="Gonzalez J."/>
            <person name="Henrissat B."/>
            <person name="Kuo A."/>
            <person name="Liang C."/>
            <person name="Lipzen A."/>
            <person name="Lutzoni F."/>
            <person name="Magnuson J."/>
            <person name="Mondo S."/>
            <person name="Nolan M."/>
            <person name="Ohm R."/>
            <person name="Pangilinan J."/>
            <person name="Park H.-J."/>
            <person name="Ramirez L."/>
            <person name="Alfaro M."/>
            <person name="Sun H."/>
            <person name="Tritt A."/>
            <person name="Yoshinaga Y."/>
            <person name="Zwiers L.-H."/>
            <person name="Turgeon B."/>
            <person name="Goodwin S."/>
            <person name="Spatafora J."/>
            <person name="Crous P."/>
            <person name="Grigoriev I."/>
        </authorList>
    </citation>
    <scope>NUCLEOTIDE SEQUENCE</scope>
    <source>
        <strain evidence="4">CBS 122681</strain>
    </source>
</reference>
<dbReference type="SFLD" id="SFLDG01150">
    <property type="entry name" value="Main.1:_Beta-like"/>
    <property type="match status" value="1"/>
</dbReference>
<name>A0A6A6SKX3_9PLEO</name>
<comment type="similarity">
    <text evidence="1">Belongs to the GST superfamily.</text>
</comment>
<dbReference type="PROSITE" id="PS50404">
    <property type="entry name" value="GST_NTER"/>
    <property type="match status" value="1"/>
</dbReference>
<feature type="domain" description="GST C-terminal" evidence="3">
    <location>
        <begin position="97"/>
        <end position="226"/>
    </location>
</feature>
<organism evidence="4 5">
    <name type="scientific">Lophiostoma macrostomum CBS 122681</name>
    <dbReference type="NCBI Taxonomy" id="1314788"/>
    <lineage>
        <taxon>Eukaryota</taxon>
        <taxon>Fungi</taxon>
        <taxon>Dikarya</taxon>
        <taxon>Ascomycota</taxon>
        <taxon>Pezizomycotina</taxon>
        <taxon>Dothideomycetes</taxon>
        <taxon>Pleosporomycetidae</taxon>
        <taxon>Pleosporales</taxon>
        <taxon>Lophiostomataceae</taxon>
        <taxon>Lophiostoma</taxon>
    </lineage>
</organism>
<protein>
    <submittedName>
        <fullName evidence="4">Glutathione S-transferase</fullName>
    </submittedName>
</protein>
<dbReference type="InterPro" id="IPR010987">
    <property type="entry name" value="Glutathione-S-Trfase_C-like"/>
</dbReference>
<dbReference type="Pfam" id="PF13409">
    <property type="entry name" value="GST_N_2"/>
    <property type="match status" value="1"/>
</dbReference>
<dbReference type="Proteomes" id="UP000799324">
    <property type="component" value="Unassembled WGS sequence"/>
</dbReference>
<dbReference type="Pfam" id="PF00043">
    <property type="entry name" value="GST_C"/>
    <property type="match status" value="1"/>
</dbReference>
<dbReference type="PROSITE" id="PS50405">
    <property type="entry name" value="GST_CTER"/>
    <property type="match status" value="1"/>
</dbReference>
<dbReference type="InterPro" id="IPR004046">
    <property type="entry name" value="GST_C"/>
</dbReference>
<keyword evidence="4" id="KW-0808">Transferase</keyword>